<reference evidence="2 3" key="1">
    <citation type="submission" date="2023-07" db="EMBL/GenBank/DDBJ databases">
        <title>Sequencing the genomes of 1000 actinobacteria strains.</title>
        <authorList>
            <person name="Klenk H.-P."/>
        </authorList>
    </citation>
    <scope>NUCLEOTIDE SEQUENCE [LARGE SCALE GENOMIC DNA]</scope>
    <source>
        <strain evidence="2 3">DSM 19515</strain>
    </source>
</reference>
<feature type="domain" description="Abortive phage infection protein C-terminal" evidence="1">
    <location>
        <begin position="241"/>
        <end position="473"/>
    </location>
</feature>
<dbReference type="Pfam" id="PF10592">
    <property type="entry name" value="AIPR"/>
    <property type="match status" value="1"/>
</dbReference>
<sequence length="574" mass="64147">MMAELHLRKIKAKLKELYSEFYDHLNTNLPKDSEASIWSKLLAGHALHHYGNAPIENLSAFVVDGVQDRGIDAVYYDDVNHQLTFVQSKWSSDGSGSLISEKDAGEFANGISEAMTGTFPSNANKALLSLNEMFERANTDYDITIKLVIISTSTKEIQSNAQKRIEDGLVRVLGEDYELEIANQSKTYLTFSNEETGRGAASFELLLHDIGVLAEPYYAIYGWATGRDIADLVNTEGKNIFARNIRGVLGNTPVNEDIRQTVIDEPENFWYFNNGLTFLADDVKAPPLRDRATAKLRIDMGSIVNGAQTSSTLARLGESDQSDKLNNVRVQVRLISARNAGEDIDFPRQVTRFNNSQNGMGAKEFVSLDDFQKQLQKEIDAQFGRSYYIRSGTGPSDFANSNDFDLQTATIALTCARQNTNNVVRAKSGIGALWKDVTKPPYTEIFDHSSTTALALVKAVDAFKVIETFLQGQAGSTVTIDRGGQRPLRHDNVARHGNRLFQHAIMRKGLIFNEQVSEKSSRDWVNGLDFERLFSVFAEQIYANYPDAYLAYLFKNQEKCSVLIEAFDKNQDLL</sequence>
<accession>A0ABT9PKG6</accession>
<dbReference type="Proteomes" id="UP001230145">
    <property type="component" value="Unassembled WGS sequence"/>
</dbReference>
<dbReference type="RefSeq" id="WP_307635221.1">
    <property type="nucleotide sequence ID" value="NZ_JAUSQL010000001.1"/>
</dbReference>
<gene>
    <name evidence="2" type="ORF">J2S45_001872</name>
</gene>
<name>A0ABT9PKG6_9ACTO</name>
<evidence type="ECO:0000313" key="2">
    <source>
        <dbReference type="EMBL" id="MDP9833193.1"/>
    </source>
</evidence>
<dbReference type="EMBL" id="JAUSQL010000001">
    <property type="protein sequence ID" value="MDP9833193.1"/>
    <property type="molecule type" value="Genomic_DNA"/>
</dbReference>
<proteinExistence type="predicted"/>
<dbReference type="InterPro" id="IPR018891">
    <property type="entry name" value="AIPR_C"/>
</dbReference>
<keyword evidence="3" id="KW-1185">Reference proteome</keyword>
<evidence type="ECO:0000259" key="1">
    <source>
        <dbReference type="Pfam" id="PF10592"/>
    </source>
</evidence>
<comment type="caution">
    <text evidence="2">The sequence shown here is derived from an EMBL/GenBank/DDBJ whole genome shotgun (WGS) entry which is preliminary data.</text>
</comment>
<evidence type="ECO:0000313" key="3">
    <source>
        <dbReference type="Proteomes" id="UP001230145"/>
    </source>
</evidence>
<organism evidence="2 3">
    <name type="scientific">Trueperella abortisuis</name>
    <dbReference type="NCBI Taxonomy" id="445930"/>
    <lineage>
        <taxon>Bacteria</taxon>
        <taxon>Bacillati</taxon>
        <taxon>Actinomycetota</taxon>
        <taxon>Actinomycetes</taxon>
        <taxon>Actinomycetales</taxon>
        <taxon>Actinomycetaceae</taxon>
        <taxon>Trueperella</taxon>
    </lineage>
</organism>
<protein>
    <recommendedName>
        <fullName evidence="1">Abortive phage infection protein C-terminal domain-containing protein</fullName>
    </recommendedName>
</protein>